<protein>
    <recommendedName>
        <fullName evidence="2">DUF2382 domain-containing protein</fullName>
    </recommendedName>
</protein>
<gene>
    <name evidence="3" type="ORF">CPJCM30710_03990</name>
</gene>
<feature type="transmembrane region" description="Helical" evidence="1">
    <location>
        <begin position="20"/>
        <end position="51"/>
    </location>
</feature>
<organism evidence="3 4">
    <name type="scientific">Clostridium polyendosporum</name>
    <dbReference type="NCBI Taxonomy" id="69208"/>
    <lineage>
        <taxon>Bacteria</taxon>
        <taxon>Bacillati</taxon>
        <taxon>Bacillota</taxon>
        <taxon>Clostridia</taxon>
        <taxon>Eubacteriales</taxon>
        <taxon>Clostridiaceae</taxon>
        <taxon>Clostridium</taxon>
    </lineage>
</organism>
<proteinExistence type="predicted"/>
<dbReference type="InterPro" id="IPR052967">
    <property type="entry name" value="Stress_Response_Assoc"/>
</dbReference>
<comment type="caution">
    <text evidence="3">The sequence shown here is derived from an EMBL/GenBank/DDBJ whole genome shotgun (WGS) entry which is preliminary data.</text>
</comment>
<reference evidence="3" key="1">
    <citation type="submission" date="2021-03" db="EMBL/GenBank/DDBJ databases">
        <title>Taxonomic study of Clostridium polyendosporum from meadow-gley soil under rice.</title>
        <authorList>
            <person name="Kobayashi H."/>
            <person name="Tanizawa Y."/>
            <person name="Yagura M."/>
        </authorList>
    </citation>
    <scope>NUCLEOTIDE SEQUENCE</scope>
    <source>
        <strain evidence="3">JCM 30710</strain>
    </source>
</reference>
<keyword evidence="1" id="KW-1133">Transmembrane helix</keyword>
<evidence type="ECO:0000313" key="3">
    <source>
        <dbReference type="EMBL" id="GIM27733.1"/>
    </source>
</evidence>
<dbReference type="InterPro" id="IPR019060">
    <property type="entry name" value="DUF2382"/>
</dbReference>
<evidence type="ECO:0000259" key="2">
    <source>
        <dbReference type="Pfam" id="PF09557"/>
    </source>
</evidence>
<evidence type="ECO:0000313" key="4">
    <source>
        <dbReference type="Proteomes" id="UP000679179"/>
    </source>
</evidence>
<feature type="domain" description="DUF2382" evidence="2">
    <location>
        <begin position="111"/>
        <end position="219"/>
    </location>
</feature>
<dbReference type="NCBIfam" id="TIGR02271">
    <property type="entry name" value="YsnF/AvaK domain"/>
    <property type="match status" value="1"/>
</dbReference>
<name>A0A919RY84_9CLOT</name>
<feature type="transmembrane region" description="Helical" evidence="1">
    <location>
        <begin position="57"/>
        <end position="79"/>
    </location>
</feature>
<dbReference type="PANTHER" id="PTHR38463:SF1">
    <property type="entry name" value="STRESS RESPONSE PROTEIN YSNF"/>
    <property type="match status" value="1"/>
</dbReference>
<dbReference type="Proteomes" id="UP000679179">
    <property type="component" value="Unassembled WGS sequence"/>
</dbReference>
<keyword evidence="1" id="KW-0472">Membrane</keyword>
<keyword evidence="4" id="KW-1185">Reference proteome</keyword>
<evidence type="ECO:0000256" key="1">
    <source>
        <dbReference type="SAM" id="Phobius"/>
    </source>
</evidence>
<accession>A0A919RY84</accession>
<dbReference type="AlphaFoldDB" id="A0A919RY84"/>
<keyword evidence="1" id="KW-0812">Transmembrane</keyword>
<sequence>MSKKFMFYQERTEMSRGVAIGALAGGIFGAVLGILNEIGTLVIPILGFIITASPVNAIITGTVLGIFIGGGIGSLIVLYNSQAEIAEYDSYVNNHKNPEQVINDINTDAKLQLRKEKLDIVKKWIKTGEVAVHKEAFTVEKNITVPVTREELVIEKKVLNTDSPDQTNNHIETIRIPISEERIEVTKHPVILEDVEIYNHQFQEIEHIKETLKKEKLHVKTTGKSKVINKKT</sequence>
<dbReference type="PANTHER" id="PTHR38463">
    <property type="entry name" value="STRESS RESPONSE PROTEIN YSNF"/>
    <property type="match status" value="1"/>
</dbReference>
<dbReference type="RefSeq" id="WP_246503428.1">
    <property type="nucleotide sequence ID" value="NZ_BOPZ01000002.1"/>
</dbReference>
<dbReference type="EMBL" id="BOPZ01000002">
    <property type="protein sequence ID" value="GIM27733.1"/>
    <property type="molecule type" value="Genomic_DNA"/>
</dbReference>
<dbReference type="Pfam" id="PF09557">
    <property type="entry name" value="DUF2382"/>
    <property type="match status" value="1"/>
</dbReference>